<keyword evidence="6" id="KW-0186">Copper</keyword>
<feature type="domain" description="CopC" evidence="11">
    <location>
        <begin position="23"/>
        <end position="121"/>
    </location>
</feature>
<keyword evidence="4" id="KW-0479">Metal-binding</keyword>
<evidence type="ECO:0000256" key="2">
    <source>
        <dbReference type="ARBA" id="ARBA00022512"/>
    </source>
</evidence>
<keyword evidence="2" id="KW-0134">Cell wall</keyword>
<evidence type="ECO:0000256" key="7">
    <source>
        <dbReference type="ARBA" id="ARBA00023088"/>
    </source>
</evidence>
<dbReference type="InterPro" id="IPR014755">
    <property type="entry name" value="Cu-Rt/internalin_Ig-like"/>
</dbReference>
<keyword evidence="5 9" id="KW-0732">Signal</keyword>
<comment type="subcellular location">
    <subcellularLocation>
        <location evidence="1">Cell envelope</location>
    </subcellularLocation>
</comment>
<dbReference type="InterPro" id="IPR014756">
    <property type="entry name" value="Ig_E-set"/>
</dbReference>
<dbReference type="EMBL" id="BAABRU010000003">
    <property type="protein sequence ID" value="GAA5527366.1"/>
    <property type="molecule type" value="Genomic_DNA"/>
</dbReference>
<dbReference type="Gene3D" id="2.60.40.1220">
    <property type="match status" value="1"/>
</dbReference>
<dbReference type="InterPro" id="IPR032694">
    <property type="entry name" value="CopC/D"/>
</dbReference>
<sequence>MKRLIAVLALVIIFAQPGVSSAHSKLVSSTPADGSKLATAPSEVVLTFNDELESEGLKLSVTDANGTVVDTGDGRVDLADLERKTMRVSLKSGVGTGSYTVSWSVVGSDGHEVTGSIGFAVGDAALPVTPPESDQHNPGLPATGSNGFNLGMLVAAIIIFMVAGVALRRRSVRA</sequence>
<dbReference type="NCBIfam" id="TIGR01167">
    <property type="entry name" value="LPXTG_anchor"/>
    <property type="match status" value="1"/>
</dbReference>
<evidence type="ECO:0000259" key="10">
    <source>
        <dbReference type="Pfam" id="PF00746"/>
    </source>
</evidence>
<evidence type="ECO:0000259" key="11">
    <source>
        <dbReference type="Pfam" id="PF04234"/>
    </source>
</evidence>
<gene>
    <name evidence="12" type="ORF">Hgul01_01150</name>
</gene>
<evidence type="ECO:0000256" key="6">
    <source>
        <dbReference type="ARBA" id="ARBA00023008"/>
    </source>
</evidence>
<accession>A0ABP9WZ84</accession>
<feature type="signal peptide" evidence="9">
    <location>
        <begin position="1"/>
        <end position="22"/>
    </location>
</feature>
<feature type="chain" id="PRO_5045314435" description="CopC domain-containing protein" evidence="9">
    <location>
        <begin position="23"/>
        <end position="174"/>
    </location>
</feature>
<dbReference type="RefSeq" id="WP_345721004.1">
    <property type="nucleotide sequence ID" value="NZ_BAABRU010000003.1"/>
</dbReference>
<keyword evidence="3" id="KW-0964">Secreted</keyword>
<keyword evidence="8" id="KW-0812">Transmembrane</keyword>
<feature type="domain" description="Gram-positive cocci surface proteins LPxTG" evidence="10">
    <location>
        <begin position="139"/>
        <end position="170"/>
    </location>
</feature>
<dbReference type="PANTHER" id="PTHR34820">
    <property type="entry name" value="INNER MEMBRANE PROTEIN YEBZ"/>
    <property type="match status" value="1"/>
</dbReference>
<organism evidence="12 13">
    <name type="scientific">Herpetosiphon gulosus</name>
    <dbReference type="NCBI Taxonomy" id="1973496"/>
    <lineage>
        <taxon>Bacteria</taxon>
        <taxon>Bacillati</taxon>
        <taxon>Chloroflexota</taxon>
        <taxon>Chloroflexia</taxon>
        <taxon>Herpetosiphonales</taxon>
        <taxon>Herpetosiphonaceae</taxon>
        <taxon>Herpetosiphon</taxon>
    </lineage>
</organism>
<keyword evidence="7" id="KW-0572">Peptidoglycan-anchor</keyword>
<keyword evidence="8" id="KW-1133">Transmembrane helix</keyword>
<evidence type="ECO:0000256" key="1">
    <source>
        <dbReference type="ARBA" id="ARBA00004196"/>
    </source>
</evidence>
<reference evidence="12 13" key="1">
    <citation type="submission" date="2024-02" db="EMBL/GenBank/DDBJ databases">
        <title>Herpetosiphon gulosus NBRC 112829.</title>
        <authorList>
            <person name="Ichikawa N."/>
            <person name="Katano-Makiyama Y."/>
            <person name="Hidaka K."/>
        </authorList>
    </citation>
    <scope>NUCLEOTIDE SEQUENCE [LARGE SCALE GENOMIC DNA]</scope>
    <source>
        <strain evidence="12 13">NBRC 112829</strain>
    </source>
</reference>
<evidence type="ECO:0000256" key="9">
    <source>
        <dbReference type="SAM" id="SignalP"/>
    </source>
</evidence>
<dbReference type="InterPro" id="IPR007348">
    <property type="entry name" value="CopC_dom"/>
</dbReference>
<evidence type="ECO:0000256" key="4">
    <source>
        <dbReference type="ARBA" id="ARBA00022723"/>
    </source>
</evidence>
<feature type="transmembrane region" description="Helical" evidence="8">
    <location>
        <begin position="147"/>
        <end position="167"/>
    </location>
</feature>
<dbReference type="SUPFAM" id="SSF81296">
    <property type="entry name" value="E set domains"/>
    <property type="match status" value="1"/>
</dbReference>
<dbReference type="Proteomes" id="UP001428290">
    <property type="component" value="Unassembled WGS sequence"/>
</dbReference>
<evidence type="ECO:0000313" key="13">
    <source>
        <dbReference type="Proteomes" id="UP001428290"/>
    </source>
</evidence>
<name>A0ABP9WZ84_9CHLR</name>
<dbReference type="Pfam" id="PF00746">
    <property type="entry name" value="Gram_pos_anchor"/>
    <property type="match status" value="1"/>
</dbReference>
<proteinExistence type="predicted"/>
<comment type="caution">
    <text evidence="12">The sequence shown here is derived from an EMBL/GenBank/DDBJ whole genome shotgun (WGS) entry which is preliminary data.</text>
</comment>
<dbReference type="InterPro" id="IPR019931">
    <property type="entry name" value="LPXTG_anchor"/>
</dbReference>
<evidence type="ECO:0000313" key="12">
    <source>
        <dbReference type="EMBL" id="GAA5527366.1"/>
    </source>
</evidence>
<keyword evidence="8" id="KW-0472">Membrane</keyword>
<evidence type="ECO:0000256" key="3">
    <source>
        <dbReference type="ARBA" id="ARBA00022525"/>
    </source>
</evidence>
<keyword evidence="13" id="KW-1185">Reference proteome</keyword>
<evidence type="ECO:0000256" key="8">
    <source>
        <dbReference type="SAM" id="Phobius"/>
    </source>
</evidence>
<dbReference type="PANTHER" id="PTHR34820:SF4">
    <property type="entry name" value="INNER MEMBRANE PROTEIN YEBZ"/>
    <property type="match status" value="1"/>
</dbReference>
<evidence type="ECO:0008006" key="14">
    <source>
        <dbReference type="Google" id="ProtNLM"/>
    </source>
</evidence>
<protein>
    <recommendedName>
        <fullName evidence="14">CopC domain-containing protein</fullName>
    </recommendedName>
</protein>
<evidence type="ECO:0000256" key="5">
    <source>
        <dbReference type="ARBA" id="ARBA00022729"/>
    </source>
</evidence>
<dbReference type="Pfam" id="PF04234">
    <property type="entry name" value="CopC"/>
    <property type="match status" value="1"/>
</dbReference>